<dbReference type="NCBIfam" id="TIGR04488">
    <property type="entry name" value="SoxY_true_GGCGG"/>
    <property type="match status" value="1"/>
</dbReference>
<dbReference type="PIRSF" id="PIRSF010312">
    <property type="entry name" value="Sulphur_oxidation_SoxY"/>
    <property type="match status" value="1"/>
</dbReference>
<protein>
    <submittedName>
        <fullName evidence="2">Thiosulfate-binding protein SoxY</fullName>
    </submittedName>
</protein>
<dbReference type="Pfam" id="PF13501">
    <property type="entry name" value="SoxY"/>
    <property type="match status" value="1"/>
</dbReference>
<evidence type="ECO:0000313" key="3">
    <source>
        <dbReference type="Proteomes" id="UP000321304"/>
    </source>
</evidence>
<reference evidence="2 3" key="1">
    <citation type="submission" date="2019-06" db="EMBL/GenBank/DDBJ databases">
        <title>Genomic Encyclopedia of Type Strains, Phase IV (KMG-V): Genome sequencing to study the core and pangenomes of soil and plant-associated prokaryotes.</title>
        <authorList>
            <person name="Whitman W."/>
        </authorList>
    </citation>
    <scope>NUCLEOTIDE SEQUENCE [LARGE SCALE GENOMIC DNA]</scope>
    <source>
        <strain evidence="2 3">BR 10355</strain>
    </source>
</reference>
<dbReference type="InterPro" id="IPR038162">
    <property type="entry name" value="SoxY_sf"/>
</dbReference>
<evidence type="ECO:0000259" key="1">
    <source>
        <dbReference type="Pfam" id="PF13501"/>
    </source>
</evidence>
<dbReference type="Gene3D" id="2.60.40.2470">
    <property type="entry name" value="SoxY domain"/>
    <property type="match status" value="1"/>
</dbReference>
<feature type="domain" description="Ig-like SoxY" evidence="1">
    <location>
        <begin position="60"/>
        <end position="162"/>
    </location>
</feature>
<comment type="caution">
    <text evidence="2">The sequence shown here is derived from an EMBL/GenBank/DDBJ whole genome shotgun (WGS) entry which is preliminary data.</text>
</comment>
<sequence>MNITTSEFLANRRLVLKGAGVAALIGLGVIPFDVPQALAAANDKYPEEAFKQKNEADAIKALYGKTAEPSDKVKMDAPEIAENGAVVPISATTTLSDVTSIAFLVSENPISLIASYKIPAGTLPSVANRIKMAKTSNVTVIVEAGGRLYSASKEIKVTVGGCGG</sequence>
<evidence type="ECO:0000313" key="2">
    <source>
        <dbReference type="EMBL" id="TWB93407.1"/>
    </source>
</evidence>
<dbReference type="OrthoDB" id="9804570at2"/>
<dbReference type="Proteomes" id="UP000321304">
    <property type="component" value="Unassembled WGS sequence"/>
</dbReference>
<organism evidence="2 3">
    <name type="scientific">Bradyrhizobium macuxiense</name>
    <dbReference type="NCBI Taxonomy" id="1755647"/>
    <lineage>
        <taxon>Bacteria</taxon>
        <taxon>Pseudomonadati</taxon>
        <taxon>Pseudomonadota</taxon>
        <taxon>Alphaproteobacteria</taxon>
        <taxon>Hyphomicrobiales</taxon>
        <taxon>Nitrobacteraceae</taxon>
        <taxon>Bradyrhizobium</taxon>
    </lineage>
</organism>
<name>A0A560LDM0_9BRAD</name>
<dbReference type="AlphaFoldDB" id="A0A560LDM0"/>
<gene>
    <name evidence="2" type="ORF">FBZ93_11011</name>
</gene>
<dbReference type="InterPro" id="IPR032711">
    <property type="entry name" value="SoxY"/>
</dbReference>
<dbReference type="PROSITE" id="PS51318">
    <property type="entry name" value="TAT"/>
    <property type="match status" value="1"/>
</dbReference>
<dbReference type="InterPro" id="IPR006311">
    <property type="entry name" value="TAT_signal"/>
</dbReference>
<dbReference type="InterPro" id="IPR016568">
    <property type="entry name" value="Sulphur_oxidation_SoxY"/>
</dbReference>
<keyword evidence="3" id="KW-1185">Reference proteome</keyword>
<dbReference type="EMBL" id="VITY01000010">
    <property type="protein sequence ID" value="TWB93407.1"/>
    <property type="molecule type" value="Genomic_DNA"/>
</dbReference>
<dbReference type="RefSeq" id="WP_146989455.1">
    <property type="nucleotide sequence ID" value="NZ_VITY01000010.1"/>
</dbReference>
<dbReference type="STRING" id="1755647.AS156_24120"/>
<proteinExistence type="predicted"/>
<accession>A0A560LDM0</accession>